<sequence>MRASLRHAAVVLVALVSVLGIAVPAGATPPPAPTAPSAPAVEPTPSGDPATDGSVAPAAPAATEPAAAPTPTSGPPAQAPSPSPTSAAPTSPAPTTDAPAADAPAQPEVRRSPSVWMTTDATSVRYGRTMAAHGRVLAAGVPVADAPVRIVARSTHTGRWSLLGTVSTRSDGRFRLDVKPLEGARIKAEIVVSATLDAASSASRTVMVQPGLYGVQPAGSAPAVLGAEQVVVGSVYAQLAGRRVKLEALESGSWRTLVQAYVQRDGRFALRYTSGSADVRALRVVMPSGAGTVTAVSSTTSITTWAKGEQLGFSGAPCFGVRALLDSGCDARAGGLIAPTTDPERLRPQTGGAYSRECWQSDKEALVPVCTLGSSRADALRVAFIGDSHAAGYANSMRAEFTHWNWSVDAYLGVSCRWERVPLGHGCSDRYRQLSAAVLSGEYDAIVYTGVRHPFVDQPDEAAAVRDRYLAAWQPVLDAGIPLVVLGDFPYLPSGGVRCVTESAGAAPFDCAVPQSVGHRGWDPILDAAALAPEVRVVDVTRYYCADGTCPLIVGNAVVYRDQHHITGTYLATVSSKIMWELRRALR</sequence>
<proteinExistence type="predicted"/>
<feature type="compositionally biased region" description="Low complexity" evidence="1">
    <location>
        <begin position="37"/>
        <end position="71"/>
    </location>
</feature>
<organism evidence="4 5">
    <name type="scientific">Agrococcus terreus</name>
    <dbReference type="NCBI Taxonomy" id="574649"/>
    <lineage>
        <taxon>Bacteria</taxon>
        <taxon>Bacillati</taxon>
        <taxon>Actinomycetota</taxon>
        <taxon>Actinomycetes</taxon>
        <taxon>Micrococcales</taxon>
        <taxon>Microbacteriaceae</taxon>
        <taxon>Agrococcus</taxon>
    </lineage>
</organism>
<keyword evidence="2" id="KW-0732">Signal</keyword>
<evidence type="ECO:0000259" key="3">
    <source>
        <dbReference type="Pfam" id="PF19040"/>
    </source>
</evidence>
<evidence type="ECO:0000256" key="1">
    <source>
        <dbReference type="SAM" id="MobiDB-lite"/>
    </source>
</evidence>
<evidence type="ECO:0000256" key="2">
    <source>
        <dbReference type="SAM" id="SignalP"/>
    </source>
</evidence>
<feature type="chain" id="PRO_5045512458" description="SGNH domain-containing protein" evidence="2">
    <location>
        <begin position="28"/>
        <end position="587"/>
    </location>
</feature>
<protein>
    <recommendedName>
        <fullName evidence="3">SGNH domain-containing protein</fullName>
    </recommendedName>
</protein>
<feature type="signal peptide" evidence="2">
    <location>
        <begin position="1"/>
        <end position="27"/>
    </location>
</feature>
<feature type="domain" description="SGNH" evidence="3">
    <location>
        <begin position="358"/>
        <end position="572"/>
    </location>
</feature>
<dbReference type="Pfam" id="PF19040">
    <property type="entry name" value="SGNH"/>
    <property type="match status" value="1"/>
</dbReference>
<dbReference type="EMBL" id="BMLM01000001">
    <property type="protein sequence ID" value="GGN78620.1"/>
    <property type="molecule type" value="Genomic_DNA"/>
</dbReference>
<feature type="compositionally biased region" description="Low complexity" evidence="1">
    <location>
        <begin position="84"/>
        <end position="107"/>
    </location>
</feature>
<dbReference type="Proteomes" id="UP000626982">
    <property type="component" value="Unassembled WGS sequence"/>
</dbReference>
<reference evidence="5" key="1">
    <citation type="journal article" date="2019" name="Int. J. Syst. Evol. Microbiol.">
        <title>The Global Catalogue of Microorganisms (GCM) 10K type strain sequencing project: providing services to taxonomists for standard genome sequencing and annotation.</title>
        <authorList>
            <consortium name="The Broad Institute Genomics Platform"/>
            <consortium name="The Broad Institute Genome Sequencing Center for Infectious Disease"/>
            <person name="Wu L."/>
            <person name="Ma J."/>
        </authorList>
    </citation>
    <scope>NUCLEOTIDE SEQUENCE [LARGE SCALE GENOMIC DNA]</scope>
    <source>
        <strain evidence="5">CGMCC 1.6960</strain>
    </source>
</reference>
<feature type="region of interest" description="Disordered" evidence="1">
    <location>
        <begin position="29"/>
        <end position="116"/>
    </location>
</feature>
<evidence type="ECO:0000313" key="4">
    <source>
        <dbReference type="EMBL" id="GGN78620.1"/>
    </source>
</evidence>
<keyword evidence="5" id="KW-1185">Reference proteome</keyword>
<name>A0ABQ2KDP9_9MICO</name>
<gene>
    <name evidence="4" type="ORF">GCM10010968_04590</name>
</gene>
<dbReference type="InterPro" id="IPR043968">
    <property type="entry name" value="SGNH"/>
</dbReference>
<dbReference type="RefSeq" id="WP_344723397.1">
    <property type="nucleotide sequence ID" value="NZ_BAABBD010000001.1"/>
</dbReference>
<feature type="compositionally biased region" description="Pro residues" evidence="1">
    <location>
        <begin position="72"/>
        <end position="83"/>
    </location>
</feature>
<evidence type="ECO:0000313" key="5">
    <source>
        <dbReference type="Proteomes" id="UP000626982"/>
    </source>
</evidence>
<accession>A0ABQ2KDP9</accession>
<comment type="caution">
    <text evidence="4">The sequence shown here is derived from an EMBL/GenBank/DDBJ whole genome shotgun (WGS) entry which is preliminary data.</text>
</comment>